<keyword evidence="3" id="KW-1185">Reference proteome</keyword>
<organism evidence="2 3">
    <name type="scientific">Apiospora aurea</name>
    <dbReference type="NCBI Taxonomy" id="335848"/>
    <lineage>
        <taxon>Eukaryota</taxon>
        <taxon>Fungi</taxon>
        <taxon>Dikarya</taxon>
        <taxon>Ascomycota</taxon>
        <taxon>Pezizomycotina</taxon>
        <taxon>Sordariomycetes</taxon>
        <taxon>Xylariomycetidae</taxon>
        <taxon>Amphisphaeriales</taxon>
        <taxon>Apiosporaceae</taxon>
        <taxon>Apiospora</taxon>
    </lineage>
</organism>
<feature type="region of interest" description="Disordered" evidence="1">
    <location>
        <begin position="234"/>
        <end position="271"/>
    </location>
</feature>
<dbReference type="GeneID" id="92073049"/>
<evidence type="ECO:0000256" key="1">
    <source>
        <dbReference type="SAM" id="MobiDB-lite"/>
    </source>
</evidence>
<evidence type="ECO:0000313" key="2">
    <source>
        <dbReference type="EMBL" id="KAK7962940.1"/>
    </source>
</evidence>
<comment type="caution">
    <text evidence="2">The sequence shown here is derived from an EMBL/GenBank/DDBJ whole genome shotgun (WGS) entry which is preliminary data.</text>
</comment>
<evidence type="ECO:0000313" key="3">
    <source>
        <dbReference type="Proteomes" id="UP001391051"/>
    </source>
</evidence>
<name>A0ABR1QSK5_9PEZI</name>
<proteinExistence type="predicted"/>
<gene>
    <name evidence="2" type="ORF">PG986_003765</name>
</gene>
<dbReference type="RefSeq" id="XP_066705051.1">
    <property type="nucleotide sequence ID" value="XM_066839987.1"/>
</dbReference>
<reference evidence="2 3" key="1">
    <citation type="submission" date="2023-01" db="EMBL/GenBank/DDBJ databases">
        <title>Analysis of 21 Apiospora genomes using comparative genomics revels a genus with tremendous synthesis potential of carbohydrate active enzymes and secondary metabolites.</title>
        <authorList>
            <person name="Sorensen T."/>
        </authorList>
    </citation>
    <scope>NUCLEOTIDE SEQUENCE [LARGE SCALE GENOMIC DNA]</scope>
    <source>
        <strain evidence="2 3">CBS 24483</strain>
    </source>
</reference>
<feature type="region of interest" description="Disordered" evidence="1">
    <location>
        <begin position="99"/>
        <end position="120"/>
    </location>
</feature>
<protein>
    <submittedName>
        <fullName evidence="2">Uncharacterized protein</fullName>
    </submittedName>
</protein>
<dbReference type="Proteomes" id="UP001391051">
    <property type="component" value="Unassembled WGS sequence"/>
</dbReference>
<accession>A0ABR1QSK5</accession>
<sequence>MSFFWRSPPPKAAVEIGEGRKPGTAARGTDLYIVEREIRDKLDEEPEFDNLKEMKAYIESMDFLKKDRTTVNVYFVDECMKYHCRRRVAGSVASGASRTTASDIGSISPSTRHTISSSADNNPAAELQQHLIPFQLMTTDRRWRFVIARKTTSGTQNYMSTKIAGQCGFSTEPGASIAIKLELLREQLDCLVHVREMEQDMLLTEALVVRFSSYKADYQLDDYFHESTVTSSSTETGLHQISRGHDMSSARSHDDASDAGRSNASLRNGNDDDDREYEVVLGLAEYLAERRMAKRTGGRRLA</sequence>
<dbReference type="EMBL" id="JAQQWE010000002">
    <property type="protein sequence ID" value="KAK7962940.1"/>
    <property type="molecule type" value="Genomic_DNA"/>
</dbReference>
<feature type="compositionally biased region" description="Basic and acidic residues" evidence="1">
    <location>
        <begin position="243"/>
        <end position="258"/>
    </location>
</feature>